<proteinExistence type="inferred from homology"/>
<feature type="domain" description="D-isomer specific 2-hydroxyacid dehydrogenase NAD-binding" evidence="6">
    <location>
        <begin position="97"/>
        <end position="270"/>
    </location>
</feature>
<sequence length="373" mass="39006">MDILKLNAISPLVSEILTEESYNISDSAAAPVAVLVRSADMHEMQLPQSVLAVARAGAGVNNIPTDKLLEKGVCVFNTPGANANAVKELVICALLLSSRKIVRGINWAQSLDGDVAKAVEKGKKAFVGREITGKTLGIVGLGAIGRLVAGAALALGMNVIGYDPYLSPALAEKIDSRVKTVSDLDALYAASDYITLHVPSTPQTKGCINKDSIAKMKNGAVIINCARGDLFVDDDVIEAVKSGKLDRVVTDLPNKKLLGIDGIITIPHLGASTPEAEDNCAVMAARELKDFIEQGIVVNSVNFPCLDPGAKPAGKIRVTALVKATALPDALKAASGDVKTATRGEYAYLVADGDKDCSGELEKVAGVIKVRLI</sequence>
<dbReference type="GO" id="GO:0016616">
    <property type="term" value="F:oxidoreductase activity, acting on the CH-OH group of donors, NAD or NADP as acceptor"/>
    <property type="evidence" value="ECO:0007669"/>
    <property type="project" value="InterPro"/>
</dbReference>
<dbReference type="InterPro" id="IPR029752">
    <property type="entry name" value="D-isomer_DH_CS1"/>
</dbReference>
<dbReference type="Pfam" id="PF02826">
    <property type="entry name" value="2-Hacid_dh_C"/>
    <property type="match status" value="1"/>
</dbReference>
<gene>
    <name evidence="7" type="ORF">IAB07_06510</name>
</gene>
<evidence type="ECO:0000259" key="6">
    <source>
        <dbReference type="Pfam" id="PF02826"/>
    </source>
</evidence>
<dbReference type="GO" id="GO:0051287">
    <property type="term" value="F:NAD binding"/>
    <property type="evidence" value="ECO:0007669"/>
    <property type="project" value="InterPro"/>
</dbReference>
<evidence type="ECO:0000313" key="8">
    <source>
        <dbReference type="Proteomes" id="UP000824145"/>
    </source>
</evidence>
<evidence type="ECO:0000313" key="7">
    <source>
        <dbReference type="EMBL" id="HIU63401.1"/>
    </source>
</evidence>
<feature type="domain" description="D-isomer specific 2-hydroxyacid dehydrogenase catalytic" evidence="5">
    <location>
        <begin position="45"/>
        <end position="302"/>
    </location>
</feature>
<evidence type="ECO:0000256" key="1">
    <source>
        <dbReference type="ARBA" id="ARBA00005854"/>
    </source>
</evidence>
<evidence type="ECO:0000256" key="4">
    <source>
        <dbReference type="RuleBase" id="RU003719"/>
    </source>
</evidence>
<dbReference type="PROSITE" id="PS00065">
    <property type="entry name" value="D_2_HYDROXYACID_DH_1"/>
    <property type="match status" value="1"/>
</dbReference>
<dbReference type="SUPFAM" id="SSF52283">
    <property type="entry name" value="Formate/glycerate dehydrogenase catalytic domain-like"/>
    <property type="match status" value="1"/>
</dbReference>
<dbReference type="AlphaFoldDB" id="A0A9D1MN63"/>
<dbReference type="EMBL" id="DVNJ01000032">
    <property type="protein sequence ID" value="HIU63401.1"/>
    <property type="molecule type" value="Genomic_DNA"/>
</dbReference>
<protein>
    <submittedName>
        <fullName evidence="7">3-phosphoglycerate dehydrogenase</fullName>
    </submittedName>
</protein>
<dbReference type="InterPro" id="IPR006139">
    <property type="entry name" value="D-isomer_2_OHA_DH_cat_dom"/>
</dbReference>
<evidence type="ECO:0000256" key="2">
    <source>
        <dbReference type="ARBA" id="ARBA00023002"/>
    </source>
</evidence>
<evidence type="ECO:0000259" key="5">
    <source>
        <dbReference type="Pfam" id="PF00389"/>
    </source>
</evidence>
<organism evidence="7 8">
    <name type="scientific">Candidatus Caccalectryoclostridium excrementigallinarum</name>
    <dbReference type="NCBI Taxonomy" id="2840710"/>
    <lineage>
        <taxon>Bacteria</taxon>
        <taxon>Bacillati</taxon>
        <taxon>Bacillota</taxon>
        <taxon>Clostridia</taxon>
        <taxon>Christensenellales</taxon>
        <taxon>Christensenellaceae</taxon>
        <taxon>Christensenellaceae incertae sedis</taxon>
        <taxon>Candidatus Caccalectryoclostridium</taxon>
    </lineage>
</organism>
<dbReference type="CDD" id="cd12174">
    <property type="entry name" value="PGDH_like_3"/>
    <property type="match status" value="1"/>
</dbReference>
<dbReference type="Gene3D" id="3.40.50.720">
    <property type="entry name" value="NAD(P)-binding Rossmann-like Domain"/>
    <property type="match status" value="2"/>
</dbReference>
<accession>A0A9D1MN63</accession>
<comment type="similarity">
    <text evidence="1 4">Belongs to the D-isomer specific 2-hydroxyacid dehydrogenase family.</text>
</comment>
<dbReference type="InterPro" id="IPR006140">
    <property type="entry name" value="D-isomer_DH_NAD-bd"/>
</dbReference>
<dbReference type="SUPFAM" id="SSF51735">
    <property type="entry name" value="NAD(P)-binding Rossmann-fold domains"/>
    <property type="match status" value="1"/>
</dbReference>
<dbReference type="InterPro" id="IPR036291">
    <property type="entry name" value="NAD(P)-bd_dom_sf"/>
</dbReference>
<name>A0A9D1MN63_9FIRM</name>
<comment type="caution">
    <text evidence="7">The sequence shown here is derived from an EMBL/GenBank/DDBJ whole genome shotgun (WGS) entry which is preliminary data.</text>
</comment>
<dbReference type="PANTHER" id="PTHR42938:SF47">
    <property type="entry name" value="HYDROXYPYRUVATE REDUCTASE"/>
    <property type="match status" value="1"/>
</dbReference>
<dbReference type="Pfam" id="PF00389">
    <property type="entry name" value="2-Hacid_dh"/>
    <property type="match status" value="1"/>
</dbReference>
<dbReference type="PANTHER" id="PTHR42938">
    <property type="entry name" value="FORMATE DEHYDROGENASE 1"/>
    <property type="match status" value="1"/>
</dbReference>
<reference evidence="7" key="1">
    <citation type="submission" date="2020-10" db="EMBL/GenBank/DDBJ databases">
        <authorList>
            <person name="Gilroy R."/>
        </authorList>
    </citation>
    <scope>NUCLEOTIDE SEQUENCE</scope>
    <source>
        <strain evidence="7">9366</strain>
    </source>
</reference>
<dbReference type="Proteomes" id="UP000824145">
    <property type="component" value="Unassembled WGS sequence"/>
</dbReference>
<keyword evidence="3" id="KW-0520">NAD</keyword>
<reference evidence="7" key="2">
    <citation type="journal article" date="2021" name="PeerJ">
        <title>Extensive microbial diversity within the chicken gut microbiome revealed by metagenomics and culture.</title>
        <authorList>
            <person name="Gilroy R."/>
            <person name="Ravi A."/>
            <person name="Getino M."/>
            <person name="Pursley I."/>
            <person name="Horton D.L."/>
            <person name="Alikhan N.F."/>
            <person name="Baker D."/>
            <person name="Gharbi K."/>
            <person name="Hall N."/>
            <person name="Watson M."/>
            <person name="Adriaenssens E.M."/>
            <person name="Foster-Nyarko E."/>
            <person name="Jarju S."/>
            <person name="Secka A."/>
            <person name="Antonio M."/>
            <person name="Oren A."/>
            <person name="Chaudhuri R.R."/>
            <person name="La Ragione R."/>
            <person name="Hildebrand F."/>
            <person name="Pallen M.J."/>
        </authorList>
    </citation>
    <scope>NUCLEOTIDE SEQUENCE</scope>
    <source>
        <strain evidence="7">9366</strain>
    </source>
</reference>
<evidence type="ECO:0000256" key="3">
    <source>
        <dbReference type="ARBA" id="ARBA00023027"/>
    </source>
</evidence>
<keyword evidence="2 4" id="KW-0560">Oxidoreductase</keyword>